<dbReference type="KEGG" id="ptm:GSPATT00039461001"/>
<name>A0DF26_PARTE</name>
<gene>
    <name evidence="2" type="ORF">GSPATT00039461001</name>
</gene>
<accession>A0DF26</accession>
<dbReference type="InParanoid" id="A0DF26"/>
<feature type="transmembrane region" description="Helical" evidence="1">
    <location>
        <begin position="222"/>
        <end position="241"/>
    </location>
</feature>
<dbReference type="EMBL" id="CT868408">
    <property type="protein sequence ID" value="CAK81643.1"/>
    <property type="molecule type" value="Genomic_DNA"/>
</dbReference>
<dbReference type="GeneID" id="5034825"/>
<protein>
    <submittedName>
        <fullName evidence="2">Uncharacterized protein</fullName>
    </submittedName>
</protein>
<evidence type="ECO:0000256" key="1">
    <source>
        <dbReference type="SAM" id="Phobius"/>
    </source>
</evidence>
<dbReference type="AlphaFoldDB" id="A0DF26"/>
<organism evidence="2 3">
    <name type="scientific">Paramecium tetraurelia</name>
    <dbReference type="NCBI Taxonomy" id="5888"/>
    <lineage>
        <taxon>Eukaryota</taxon>
        <taxon>Sar</taxon>
        <taxon>Alveolata</taxon>
        <taxon>Ciliophora</taxon>
        <taxon>Intramacronucleata</taxon>
        <taxon>Oligohymenophorea</taxon>
        <taxon>Peniculida</taxon>
        <taxon>Parameciidae</taxon>
        <taxon>Paramecium</taxon>
    </lineage>
</organism>
<evidence type="ECO:0000313" key="3">
    <source>
        <dbReference type="Proteomes" id="UP000000600"/>
    </source>
</evidence>
<dbReference type="HOGENOM" id="CLU_800390_0_0_1"/>
<keyword evidence="1" id="KW-0472">Membrane</keyword>
<keyword evidence="1" id="KW-0812">Transmembrane</keyword>
<feature type="transmembrane region" description="Helical" evidence="1">
    <location>
        <begin position="37"/>
        <end position="57"/>
    </location>
</feature>
<feature type="transmembrane region" description="Helical" evidence="1">
    <location>
        <begin position="306"/>
        <end position="327"/>
    </location>
</feature>
<evidence type="ECO:0000313" key="2">
    <source>
        <dbReference type="EMBL" id="CAK81643.1"/>
    </source>
</evidence>
<dbReference type="Proteomes" id="UP000000600">
    <property type="component" value="Unassembled WGS sequence"/>
</dbReference>
<proteinExistence type="predicted"/>
<keyword evidence="1" id="KW-1133">Transmembrane helix</keyword>
<feature type="transmembrane region" description="Helical" evidence="1">
    <location>
        <begin position="78"/>
        <end position="99"/>
    </location>
</feature>
<reference evidence="2 3" key="1">
    <citation type="journal article" date="2006" name="Nature">
        <title>Global trends of whole-genome duplications revealed by the ciliate Paramecium tetraurelia.</title>
        <authorList>
            <consortium name="Genoscope"/>
            <person name="Aury J.-M."/>
            <person name="Jaillon O."/>
            <person name="Duret L."/>
            <person name="Noel B."/>
            <person name="Jubin C."/>
            <person name="Porcel B.M."/>
            <person name="Segurens B."/>
            <person name="Daubin V."/>
            <person name="Anthouard V."/>
            <person name="Aiach N."/>
            <person name="Arnaiz O."/>
            <person name="Billaut A."/>
            <person name="Beisson J."/>
            <person name="Blanc I."/>
            <person name="Bouhouche K."/>
            <person name="Camara F."/>
            <person name="Duharcourt S."/>
            <person name="Guigo R."/>
            <person name="Gogendeau D."/>
            <person name="Katinka M."/>
            <person name="Keller A.-M."/>
            <person name="Kissmehl R."/>
            <person name="Klotz C."/>
            <person name="Koll F."/>
            <person name="Le Moue A."/>
            <person name="Lepere C."/>
            <person name="Malinsky S."/>
            <person name="Nowacki M."/>
            <person name="Nowak J.K."/>
            <person name="Plattner H."/>
            <person name="Poulain J."/>
            <person name="Ruiz F."/>
            <person name="Serrano V."/>
            <person name="Zagulski M."/>
            <person name="Dessen P."/>
            <person name="Betermier M."/>
            <person name="Weissenbach J."/>
            <person name="Scarpelli C."/>
            <person name="Schachter V."/>
            <person name="Sperling L."/>
            <person name="Meyer E."/>
            <person name="Cohen J."/>
            <person name="Wincker P."/>
        </authorList>
    </citation>
    <scope>NUCLEOTIDE SEQUENCE [LARGE SCALE GENOMIC DNA]</scope>
    <source>
        <strain evidence="2 3">Stock d4-2</strain>
    </source>
</reference>
<keyword evidence="3" id="KW-1185">Reference proteome</keyword>
<sequence length="347" mass="39491">MWILTTGTGCAFSQLYVHNFILMLPCLFSNVELKLQILNSLSAAGVASLSILCLNLNKINLYIAMIPKLLHQLCVDKLLICQFSYTAFFCFLLLILGVHNIQYKVRRCNSLYFLNCNSLILHMIKISTFLINFNKYLSSKATLLINKILLIRTISINIVIVVLLLLMYILGFSIHFPNLQQLNTNLAFLMGLTFSQTNANRWSCAKEVLLIIQTLGLGVRSLLASCPVLMFIILLLMVCTCQQKGLQNVIKTICDLFKNILQDITLIIQLKLFDFLLYKCAEDSNVTTISILHHLKKIDFDGRSDIVHILTFQLISVFIEVSIYYFLLALNVKILLILDNARSGYFL</sequence>
<feature type="transmembrane region" description="Helical" evidence="1">
    <location>
        <begin position="111"/>
        <end position="133"/>
    </location>
</feature>
<feature type="transmembrane region" description="Helical" evidence="1">
    <location>
        <begin position="154"/>
        <end position="176"/>
    </location>
</feature>
<dbReference type="RefSeq" id="XP_001449040.1">
    <property type="nucleotide sequence ID" value="XM_001449003.1"/>
</dbReference>